<keyword evidence="1" id="KW-0175">Coiled coil</keyword>
<accession>A0A2D2W4C9</accession>
<feature type="coiled-coil region" evidence="1">
    <location>
        <begin position="28"/>
        <end position="55"/>
    </location>
</feature>
<dbReference type="EMBL" id="MF919534">
    <property type="protein sequence ID" value="ATS93045.1"/>
    <property type="molecule type" value="Genomic_DNA"/>
</dbReference>
<reference evidence="2 3" key="1">
    <citation type="submission" date="2017-09" db="EMBL/GenBank/DDBJ databases">
        <authorList>
            <person name="Pradhan P."/>
            <person name="Aluri L.S."/>
            <person name="Anandarajan D."/>
            <person name="Beiriger J.C."/>
            <person name="Bethamcharla R."/>
            <person name="Betini N."/>
            <person name="Bhatt S.D."/>
            <person name="Chengalvala S."/>
            <person name="Cox N.E."/>
            <person name="Delvadia B.P."/>
            <person name="Desai A.S."/>
            <person name="Devaney A.M."/>
            <person name="Doyle B.K."/>
            <person name="Edgerton A.O."/>
            <person name="Erlich M.C."/>
            <person name="Fitzpatrick K.C."/>
            <person name="Gajjar E.A."/>
            <person name="Ganguly A."/>
            <person name="Gill R.S."/>
            <person name="Goldman M.G."/>
            <person name="Good P.M."/>
            <person name="Gupta N."/>
            <person name="Haddad L.M."/>
            <person name="Han E.J."/>
            <person name="Jain S."/>
            <person name="Jiang A."/>
            <person name="Jurgielewicz A.D."/>
            <person name="Kainth D.K."/>
            <person name="Karam J.M."/>
            <person name="Kodavatiganti M."/>
            <person name="Kriete S.J."/>
            <person name="MacDonald C.E."/>
            <person name="Maret J.P."/>
            <person name="Mathew A.E."/>
            <person name="Nako S."/>
            <person name="Natrajan M."/>
            <person name="Nishu N.M."/>
            <person name="Parikh A."/>
            <person name="Patel N."/>
            <person name="Patel P.D."/>
            <person name="Patel S."/>
            <person name="Patra K."/>
            <person name="Pumpuckdee D."/>
            <person name="Rai K."/>
            <person name="Ramanathan A."/>
            <person name="Sarkar A."/>
            <person name="Schaffer B.L."/>
            <person name="Shah P."/>
            <person name="Tata R.K."/>
            <person name="Tawfik A.H."/>
            <person name="Thuremella B.T."/>
            <person name="Toma J."/>
            <person name="Tran T.L."/>
            <person name="Veera S."/>
            <person name="Vemulapalli V.K."/>
            <person name="Vidas T.V."/>
            <person name="Vieira K.S."/>
            <person name="Vijayakumar G."/>
            <person name="Walor T.A."/>
            <person name="White C.R."/>
            <person name="Wong B.M."/>
            <person name="Zhao Sl."/>
            <person name="McDonald M.T."/>
            <person name="Dalia R."/>
            <person name="Little J.L."/>
            <person name="Gurney S.M.R."/>
            <person name="Bollivar D.W."/>
            <person name="Garlena R.A."/>
            <person name="Russell D.A."/>
            <person name="Pope W.H."/>
            <person name="Jacobs-Sera D."/>
            <person name="Hendrix R.W."/>
            <person name="Hatfull G.F."/>
        </authorList>
    </citation>
    <scope>NUCLEOTIDE SEQUENCE [LARGE SCALE GENOMIC DNA]</scope>
</reference>
<protein>
    <submittedName>
        <fullName evidence="2">Uncharacterized protein</fullName>
    </submittedName>
</protein>
<evidence type="ECO:0000313" key="2">
    <source>
        <dbReference type="EMBL" id="ATS93045.1"/>
    </source>
</evidence>
<evidence type="ECO:0000313" key="3">
    <source>
        <dbReference type="Proteomes" id="UP000240916"/>
    </source>
</evidence>
<evidence type="ECO:0000256" key="1">
    <source>
        <dbReference type="SAM" id="Coils"/>
    </source>
</evidence>
<dbReference type="Proteomes" id="UP000240916">
    <property type="component" value="Segment"/>
</dbReference>
<organism evidence="2 3">
    <name type="scientific">Mycobacterium phage Superphikiman</name>
    <dbReference type="NCBI Taxonomy" id="2041551"/>
    <lineage>
        <taxon>Viruses</taxon>
        <taxon>Duplodnaviria</taxon>
        <taxon>Heunggongvirae</taxon>
        <taxon>Uroviricota</taxon>
        <taxon>Caudoviricetes</taxon>
        <taxon>Omegavirus</taxon>
        <taxon>Omegavirus courthouse</taxon>
    </lineage>
</organism>
<gene>
    <name evidence="2" type="ORF">SEA_SUPERPHIKIMAN_207</name>
</gene>
<proteinExistence type="predicted"/>
<name>A0A2D2W4C9_9CAUD</name>
<sequence>MTLDEILSREAKVRASIDADLAAIRAAEDRLELSRARLDKRAANLSKRAGKARRRYQETGPLAIVSAIAEELAAHFPDYSVRASGPFGIPSNTYIFVEDADDNALAFLMFRRAGDSIELVDTSVDNVQYPPNSIGALNHLGHPGREVSSIEQLAGLIADQLRNVDF</sequence>